<dbReference type="Gene3D" id="2.160.20.10">
    <property type="entry name" value="Single-stranded right-handed beta-helix, Pectin lyase-like"/>
    <property type="match status" value="2"/>
</dbReference>
<dbReference type="InterPro" id="IPR022441">
    <property type="entry name" value="Para_beta_helix_rpt-2"/>
</dbReference>
<keyword evidence="3" id="KW-0833">Ubl conjugation pathway</keyword>
<evidence type="ECO:0000256" key="4">
    <source>
        <dbReference type="SAM" id="Phobius"/>
    </source>
</evidence>
<name>A0A0E3LAD2_9EURY</name>
<dbReference type="GeneID" id="41605119"/>
<dbReference type="RefSeq" id="WP_148705044.1">
    <property type="nucleotide sequence ID" value="NZ_CP009507.1"/>
</dbReference>
<dbReference type="InterPro" id="IPR051550">
    <property type="entry name" value="SCF-Subunits/Alg-Epimerases"/>
</dbReference>
<dbReference type="PANTHER" id="PTHR22990:SF15">
    <property type="entry name" value="F-BOX ONLY PROTEIN 10"/>
    <property type="match status" value="1"/>
</dbReference>
<dbReference type="SUPFAM" id="SSF51126">
    <property type="entry name" value="Pectin lyase-like"/>
    <property type="match status" value="1"/>
</dbReference>
<dbReference type="InterPro" id="IPR006626">
    <property type="entry name" value="PbH1"/>
</dbReference>
<dbReference type="InterPro" id="IPR011050">
    <property type="entry name" value="Pectin_lyase_fold/virulence"/>
</dbReference>
<protein>
    <submittedName>
        <fullName evidence="6">Cell surface protein</fullName>
    </submittedName>
</protein>
<keyword evidence="4" id="KW-1133">Transmembrane helix</keyword>
<evidence type="ECO:0000256" key="1">
    <source>
        <dbReference type="ARBA" id="ARBA00004906"/>
    </source>
</evidence>
<dbReference type="PATRIC" id="fig|1434119.4.peg.1430"/>
<evidence type="ECO:0000259" key="5">
    <source>
        <dbReference type="Pfam" id="PF05048"/>
    </source>
</evidence>
<dbReference type="EMBL" id="CP009507">
    <property type="protein sequence ID" value="AKB31816.1"/>
    <property type="molecule type" value="Genomic_DNA"/>
</dbReference>
<feature type="transmembrane region" description="Helical" evidence="4">
    <location>
        <begin position="371"/>
        <end position="393"/>
    </location>
</feature>
<evidence type="ECO:0000313" key="7">
    <source>
        <dbReference type="Proteomes" id="UP000033092"/>
    </source>
</evidence>
<dbReference type="InterPro" id="IPR007742">
    <property type="entry name" value="NosD_dom"/>
</dbReference>
<dbReference type="NCBIfam" id="TIGR03804">
    <property type="entry name" value="para_beta_helix"/>
    <property type="match status" value="2"/>
</dbReference>
<dbReference type="PANTHER" id="PTHR22990">
    <property type="entry name" value="F-BOX ONLY PROTEIN"/>
    <property type="match status" value="1"/>
</dbReference>
<dbReference type="KEGG" id="msz:MSSIH_1126"/>
<dbReference type="AlphaFoldDB" id="A0A0E3LAD2"/>
<evidence type="ECO:0000313" key="6">
    <source>
        <dbReference type="EMBL" id="AKB31816.1"/>
    </source>
</evidence>
<comment type="pathway">
    <text evidence="1">Protein modification; protein ubiquitination.</text>
</comment>
<dbReference type="Pfam" id="PF05048">
    <property type="entry name" value="NosD"/>
    <property type="match status" value="1"/>
</dbReference>
<organism evidence="6 7">
    <name type="scientific">Methanosarcina siciliae HI350</name>
    <dbReference type="NCBI Taxonomy" id="1434119"/>
    <lineage>
        <taxon>Archaea</taxon>
        <taxon>Methanobacteriati</taxon>
        <taxon>Methanobacteriota</taxon>
        <taxon>Stenosarchaea group</taxon>
        <taxon>Methanomicrobia</taxon>
        <taxon>Methanosarcinales</taxon>
        <taxon>Methanosarcinaceae</taxon>
        <taxon>Methanosarcina</taxon>
    </lineage>
</organism>
<proteinExistence type="predicted"/>
<evidence type="ECO:0000256" key="3">
    <source>
        <dbReference type="ARBA" id="ARBA00022786"/>
    </source>
</evidence>
<dbReference type="Proteomes" id="UP000033092">
    <property type="component" value="Chromosome"/>
</dbReference>
<sequence length="395" mass="43994">MKIKHKILICISIFILFSIITAGIVSATDVYVYPEDSIQDAVKNASSGDTIIVSPGTYAENIEVNKSVTIKSKSGNPNDTIIRAANPDNHIFHVTASNVAILGFTITGAFEEPENRYFPDAGFSVSTFNETTGKDEVVYSSEGQWALIPKNWAGIYVDNTDNNIINNNIFLGNNRGILLNSSSNNLLENNTAINNDGAISIWEFSNSNIVRNNNISADETYRMDKYGISLKESDGNEVSNNNLLRLDMTLLQSDANKIVNNTINLGGIGITLIESNRNELSQNSISTSDTGIFLREYSGFNKLTDNAISDNFMGIELQTYSNNNTISKNTLNNNEDIYYSDDSNNNEISENNIDYGKYLKRAYDKYVIGVYRGYIVLISISVFGMIYLFFFMFRK</sequence>
<dbReference type="SMART" id="SM00710">
    <property type="entry name" value="PbH1"/>
    <property type="match status" value="8"/>
</dbReference>
<dbReference type="HOGENOM" id="CLU_697589_0_0_2"/>
<accession>A0A0E3LAD2</accession>
<keyword evidence="4" id="KW-0472">Membrane</keyword>
<feature type="domain" description="Periplasmic copper-binding protein NosD beta helix" evidence="5">
    <location>
        <begin position="220"/>
        <end position="355"/>
    </location>
</feature>
<gene>
    <name evidence="6" type="ORF">MSSIH_1126</name>
</gene>
<dbReference type="InterPro" id="IPR012334">
    <property type="entry name" value="Pectin_lyas_fold"/>
</dbReference>
<evidence type="ECO:0000256" key="2">
    <source>
        <dbReference type="ARBA" id="ARBA00022737"/>
    </source>
</evidence>
<keyword evidence="4" id="KW-0812">Transmembrane</keyword>
<reference evidence="6 7" key="1">
    <citation type="submission" date="2014-07" db="EMBL/GenBank/DDBJ databases">
        <title>Methanogenic archaea and the global carbon cycle.</title>
        <authorList>
            <person name="Henriksen J.R."/>
            <person name="Luke J."/>
            <person name="Reinhart S."/>
            <person name="Benedict M.N."/>
            <person name="Youngblut N.D."/>
            <person name="Metcalf M.E."/>
            <person name="Whitaker R.J."/>
            <person name="Metcalf W.W."/>
        </authorList>
    </citation>
    <scope>NUCLEOTIDE SEQUENCE [LARGE SCALE GENOMIC DNA]</scope>
    <source>
        <strain evidence="6 7">HI350</strain>
    </source>
</reference>
<keyword evidence="2" id="KW-0677">Repeat</keyword>